<dbReference type="RefSeq" id="WP_354016200.1">
    <property type="nucleotide sequence ID" value="NZ_JBEPMU010000014.1"/>
</dbReference>
<feature type="transmembrane region" description="Helical" evidence="5">
    <location>
        <begin position="102"/>
        <end position="125"/>
    </location>
</feature>
<dbReference type="Pfam" id="PF01694">
    <property type="entry name" value="Rhomboid"/>
    <property type="match status" value="1"/>
</dbReference>
<evidence type="ECO:0000256" key="2">
    <source>
        <dbReference type="ARBA" id="ARBA00022692"/>
    </source>
</evidence>
<feature type="transmembrane region" description="Helical" evidence="5">
    <location>
        <begin position="257"/>
        <end position="278"/>
    </location>
</feature>
<evidence type="ECO:0000256" key="3">
    <source>
        <dbReference type="ARBA" id="ARBA00022989"/>
    </source>
</evidence>
<keyword evidence="7" id="KW-0378">Hydrolase</keyword>
<feature type="transmembrane region" description="Helical" evidence="5">
    <location>
        <begin position="311"/>
        <end position="330"/>
    </location>
</feature>
<comment type="subcellular location">
    <subcellularLocation>
        <location evidence="1">Membrane</location>
        <topology evidence="1">Multi-pass membrane protein</topology>
    </subcellularLocation>
</comment>
<evidence type="ECO:0000256" key="1">
    <source>
        <dbReference type="ARBA" id="ARBA00004141"/>
    </source>
</evidence>
<feature type="transmembrane region" description="Helical" evidence="5">
    <location>
        <begin position="231"/>
        <end position="251"/>
    </location>
</feature>
<protein>
    <submittedName>
        <fullName evidence="7">Membrane associated rhomboid family serine protease</fullName>
    </submittedName>
</protein>
<comment type="caution">
    <text evidence="7">The sequence shown here is derived from an EMBL/GenBank/DDBJ whole genome shotgun (WGS) entry which is preliminary data.</text>
</comment>
<accession>A0ABV2K1C6</accession>
<keyword evidence="2 5" id="KW-0812">Transmembrane</keyword>
<proteinExistence type="predicted"/>
<keyword evidence="4 5" id="KW-0472">Membrane</keyword>
<gene>
    <name evidence="7" type="ORF">ABIC75_004633</name>
</gene>
<evidence type="ECO:0000256" key="4">
    <source>
        <dbReference type="ARBA" id="ARBA00023136"/>
    </source>
</evidence>
<keyword evidence="7" id="KW-0645">Protease</keyword>
<dbReference type="GO" id="GO:0006508">
    <property type="term" value="P:proteolysis"/>
    <property type="evidence" value="ECO:0007669"/>
    <property type="project" value="UniProtKB-KW"/>
</dbReference>
<feature type="transmembrane region" description="Helical" evidence="5">
    <location>
        <begin position="146"/>
        <end position="167"/>
    </location>
</feature>
<dbReference type="Proteomes" id="UP001549184">
    <property type="component" value="Unassembled WGS sequence"/>
</dbReference>
<dbReference type="SUPFAM" id="SSF144091">
    <property type="entry name" value="Rhomboid-like"/>
    <property type="match status" value="1"/>
</dbReference>
<keyword evidence="3 5" id="KW-1133">Transmembrane helix</keyword>
<evidence type="ECO:0000259" key="6">
    <source>
        <dbReference type="Pfam" id="PF01694"/>
    </source>
</evidence>
<evidence type="ECO:0000313" key="7">
    <source>
        <dbReference type="EMBL" id="MET3654884.1"/>
    </source>
</evidence>
<reference evidence="7 8" key="1">
    <citation type="submission" date="2024-06" db="EMBL/GenBank/DDBJ databases">
        <title>Sorghum-associated microbial communities from plants grown in Nebraska, USA.</title>
        <authorList>
            <person name="Schachtman D."/>
        </authorList>
    </citation>
    <scope>NUCLEOTIDE SEQUENCE [LARGE SCALE GENOMIC DNA]</scope>
    <source>
        <strain evidence="7 8">1073</strain>
    </source>
</reference>
<organism evidence="7 8">
    <name type="scientific">Dyella japonica</name>
    <dbReference type="NCBI Taxonomy" id="231455"/>
    <lineage>
        <taxon>Bacteria</taxon>
        <taxon>Pseudomonadati</taxon>
        <taxon>Pseudomonadota</taxon>
        <taxon>Gammaproteobacteria</taxon>
        <taxon>Lysobacterales</taxon>
        <taxon>Rhodanobacteraceae</taxon>
        <taxon>Dyella</taxon>
    </lineage>
</organism>
<dbReference type="Gene3D" id="1.20.1540.10">
    <property type="entry name" value="Rhomboid-like"/>
    <property type="match status" value="1"/>
</dbReference>
<dbReference type="InterPro" id="IPR022764">
    <property type="entry name" value="Peptidase_S54_rhomboid_dom"/>
</dbReference>
<evidence type="ECO:0000313" key="8">
    <source>
        <dbReference type="Proteomes" id="UP001549184"/>
    </source>
</evidence>
<feature type="transmembrane region" description="Helical" evidence="5">
    <location>
        <begin position="79"/>
        <end position="96"/>
    </location>
</feature>
<sequence>MTWRTDSAFPRANGKWAFWRPPFGKVTSGQAEVIKATRQWNPWDSILVSSPSSTHLLPPVCIPDLTVTTQKRMLLQYKLLLGLVAAMLFASFLFYLHKPVPYFIRTSLAMVVTLLFIAAQYFIVFRTLPVLQSTARFISWMHLQRTYVVPTVIFVMMVSGLLELAGIHEAGGFESFILKYGLVFDKAKIEPWRYFIGPFFHSGLPHWAGNTVALVIAASITSVISKRATTLWVFLIGLIIPVFVVSCLPASARLDAFGGVSGGILSLFGWLAGTALRYHKWFPRNFWLIAVLFAWFLIVLSGLLNPSTNDVVHVIGWFLGAIVGGAGIGFSVTASKRTYHPCGWLPPPVNQT</sequence>
<feature type="transmembrane region" description="Helical" evidence="5">
    <location>
        <begin position="285"/>
        <end position="305"/>
    </location>
</feature>
<feature type="domain" description="Peptidase S54 rhomboid" evidence="6">
    <location>
        <begin position="190"/>
        <end position="324"/>
    </location>
</feature>
<evidence type="ECO:0000256" key="5">
    <source>
        <dbReference type="SAM" id="Phobius"/>
    </source>
</evidence>
<dbReference type="GO" id="GO:0008233">
    <property type="term" value="F:peptidase activity"/>
    <property type="evidence" value="ECO:0007669"/>
    <property type="project" value="UniProtKB-KW"/>
</dbReference>
<keyword evidence="8" id="KW-1185">Reference proteome</keyword>
<dbReference type="EMBL" id="JBEPMU010000014">
    <property type="protein sequence ID" value="MET3654884.1"/>
    <property type="molecule type" value="Genomic_DNA"/>
</dbReference>
<feature type="transmembrane region" description="Helical" evidence="5">
    <location>
        <begin position="207"/>
        <end position="224"/>
    </location>
</feature>
<name>A0ABV2K1C6_9GAMM</name>
<dbReference type="InterPro" id="IPR035952">
    <property type="entry name" value="Rhomboid-like_sf"/>
</dbReference>